<keyword evidence="1" id="KW-1015">Disulfide bond</keyword>
<evidence type="ECO:0000313" key="4">
    <source>
        <dbReference type="Ensembl" id="ENSPKIP00000029898.1"/>
    </source>
</evidence>
<reference evidence="4" key="1">
    <citation type="submission" date="2025-08" db="UniProtKB">
        <authorList>
            <consortium name="Ensembl"/>
        </authorList>
    </citation>
    <scope>IDENTIFICATION</scope>
</reference>
<dbReference type="AlphaFoldDB" id="A0A3B3SHP7"/>
<dbReference type="Ensembl" id="ENSPKIT00000010700.1">
    <property type="protein sequence ID" value="ENSPKIP00000029898.1"/>
    <property type="gene ID" value="ENSPKIG00000010958.1"/>
</dbReference>
<sequence length="679" mass="75145">MARLYPAPLMLLFIARLASLQASSAAARVKLHLMHYADGEAREFTNTFKTTDQSINLRSSGHYGKDGKLGFDPGDAAPAFQIKTLAGEFVYPPAAGLKFSLIIHAYTNKSAFLECLWTSESSLTDLVEGFPNNSQALFVSYDDTAAADALWMREQIQRVATAQRRNDILARVHFSPLPVHELGNWIPSVLYSWSYSGLPQVVFTSPEWDMPLVAKRLDARYDWLMGRWGQKSFNLVGAGDGCKPSPAVAGAVAWLSEGNCSFFTKVRNMASSEASGILVYAGMGHPIQDMNCEGSECFTLLTIPASMVHAQPAVDLAIQTGKPVTVSFQTTTFPNFFMGIDQQGALAEMGLLIYPSFRFFNWQAQWFDFSERLRERLGVPVRDVTVLEDVVMQGDSGAVATVDLPSGMTDFNILELEASLSCPGKRDVTCPPWDHTVQLYVCCDHFSALCNQELGRWITAFHRGTGHWLTDVSPLIPLLNSGRCTFTMKTVPWAKPWVAGLRLRFSHTNHTGNQSDQLYPFSLMPLYTGGVFDKEYNKRFQPINFTVPLSTKKVEVYAVITGHGSDENGCGEFCVTSHHFLINGVHKNSRVFDSAGTALGCAMRAGEGAVPNEYGTWLYGRGGWCDGLQVDPWRTDITKQLNLTGPNSLIYFGLYQDKDPNPTSNPGNIIMSSYLVFYK</sequence>
<dbReference type="InterPro" id="IPR015196">
    <property type="entry name" value="PngaseF_N"/>
</dbReference>
<dbReference type="PANTHER" id="PTHR39319:SF1">
    <property type="entry name" value="SI:DKEY-256H2.1"/>
    <property type="match status" value="1"/>
</dbReference>
<dbReference type="InterPro" id="IPR014784">
    <property type="entry name" value="Cu2_ascorb_mOase-like_C"/>
</dbReference>
<dbReference type="RefSeq" id="XP_023658294.1">
    <property type="nucleotide sequence ID" value="XM_023802526.2"/>
</dbReference>
<feature type="chain" id="PRO_5017428215" evidence="2">
    <location>
        <begin position="27"/>
        <end position="679"/>
    </location>
</feature>
<evidence type="ECO:0000256" key="1">
    <source>
        <dbReference type="ARBA" id="ARBA00023157"/>
    </source>
</evidence>
<evidence type="ECO:0000256" key="2">
    <source>
        <dbReference type="SAM" id="SignalP"/>
    </source>
</evidence>
<dbReference type="SUPFAM" id="SSF49742">
    <property type="entry name" value="PHM/PNGase F"/>
    <property type="match status" value="1"/>
</dbReference>
<keyword evidence="2" id="KW-0732">Signal</keyword>
<dbReference type="GeneTree" id="ENSGT00390000001883"/>
<feature type="domain" description="Peptide-N-glycosidase F N-terminal" evidence="3">
    <location>
        <begin position="383"/>
        <end position="505"/>
    </location>
</feature>
<dbReference type="Pfam" id="PF09113">
    <property type="entry name" value="N-glycanase_C"/>
    <property type="match status" value="1"/>
</dbReference>
<name>A0A3B3SHP7_9TELE</name>
<dbReference type="GO" id="GO:0016715">
    <property type="term" value="F:oxidoreductase activity, acting on paired donors, with incorporation or reduction of molecular oxygen, reduced ascorbate as one donor, and incorporation of one atom of oxygen"/>
    <property type="evidence" value="ECO:0007669"/>
    <property type="project" value="InterPro"/>
</dbReference>
<dbReference type="GeneID" id="111839003"/>
<dbReference type="InterPro" id="IPR053251">
    <property type="entry name" value="N-glycanase"/>
</dbReference>
<dbReference type="Pfam" id="PF09112">
    <property type="entry name" value="N-glycanase_N"/>
    <property type="match status" value="1"/>
</dbReference>
<dbReference type="KEGG" id="pki:111839003"/>
<feature type="signal peptide" evidence="2">
    <location>
        <begin position="1"/>
        <end position="26"/>
    </location>
</feature>
<dbReference type="STRING" id="1676925.ENSPKIP00000029898"/>
<reference evidence="4" key="2">
    <citation type="submission" date="2025-09" db="UniProtKB">
        <authorList>
            <consortium name="Ensembl"/>
        </authorList>
    </citation>
    <scope>IDENTIFICATION</scope>
</reference>
<organism evidence="4 5">
    <name type="scientific">Paramormyrops kingsleyae</name>
    <dbReference type="NCBI Taxonomy" id="1676925"/>
    <lineage>
        <taxon>Eukaryota</taxon>
        <taxon>Metazoa</taxon>
        <taxon>Chordata</taxon>
        <taxon>Craniata</taxon>
        <taxon>Vertebrata</taxon>
        <taxon>Euteleostomi</taxon>
        <taxon>Actinopterygii</taxon>
        <taxon>Neopterygii</taxon>
        <taxon>Teleostei</taxon>
        <taxon>Osteoglossocephala</taxon>
        <taxon>Osteoglossomorpha</taxon>
        <taxon>Osteoglossiformes</taxon>
        <taxon>Mormyridae</taxon>
        <taxon>Paramormyrops</taxon>
    </lineage>
</organism>
<protein>
    <submittedName>
        <fullName evidence="4">Si:dkey-256h2.1</fullName>
    </submittedName>
</protein>
<dbReference type="InterPro" id="IPR015197">
    <property type="entry name" value="PngaseF_C"/>
</dbReference>
<dbReference type="PANTHER" id="PTHR39319">
    <property type="entry name" value="SI:DKEY-256H2.1"/>
    <property type="match status" value="1"/>
</dbReference>
<dbReference type="OrthoDB" id="406745at2759"/>
<keyword evidence="5" id="KW-1185">Reference proteome</keyword>
<dbReference type="CDD" id="cd00538">
    <property type="entry name" value="PA"/>
    <property type="match status" value="1"/>
</dbReference>
<evidence type="ECO:0000313" key="5">
    <source>
        <dbReference type="Proteomes" id="UP000261540"/>
    </source>
</evidence>
<dbReference type="InterPro" id="IPR008977">
    <property type="entry name" value="PHM/PNGase_F_dom_sf"/>
</dbReference>
<dbReference type="Gene3D" id="3.50.30.30">
    <property type="match status" value="1"/>
</dbReference>
<evidence type="ECO:0000259" key="3">
    <source>
        <dbReference type="SMART" id="SM01290"/>
    </source>
</evidence>
<proteinExistence type="predicted"/>
<accession>A0A3B3SHP7</accession>
<dbReference type="SMART" id="SM01290">
    <property type="entry name" value="N-glycanase_N"/>
    <property type="match status" value="1"/>
</dbReference>
<dbReference type="Gene3D" id="2.60.120.230">
    <property type="match status" value="2"/>
</dbReference>
<dbReference type="Proteomes" id="UP000261540">
    <property type="component" value="Unplaced"/>
</dbReference>